<feature type="transmembrane region" description="Helical" evidence="5">
    <location>
        <begin position="274"/>
        <end position="291"/>
    </location>
</feature>
<keyword evidence="2 5" id="KW-0812">Transmembrane</keyword>
<feature type="transmembrane region" description="Helical" evidence="5">
    <location>
        <begin position="218"/>
        <end position="243"/>
    </location>
</feature>
<name>A0ABT4WZN2_9BACI</name>
<feature type="transmembrane region" description="Helical" evidence="5">
    <location>
        <begin position="89"/>
        <end position="107"/>
    </location>
</feature>
<keyword evidence="7" id="KW-0436">Ligase</keyword>
<feature type="transmembrane region" description="Helical" evidence="5">
    <location>
        <begin position="34"/>
        <end position="51"/>
    </location>
</feature>
<dbReference type="GO" id="GO:0016874">
    <property type="term" value="F:ligase activity"/>
    <property type="evidence" value="ECO:0007669"/>
    <property type="project" value="UniProtKB-KW"/>
</dbReference>
<feature type="transmembrane region" description="Helical" evidence="5">
    <location>
        <begin position="456"/>
        <end position="473"/>
    </location>
</feature>
<evidence type="ECO:0000256" key="3">
    <source>
        <dbReference type="ARBA" id="ARBA00022989"/>
    </source>
</evidence>
<dbReference type="Proteomes" id="UP001211894">
    <property type="component" value="Unassembled WGS sequence"/>
</dbReference>
<sequence>MSLKRSAAGVLIWFAALAAGYGLTQILAQKSTKMILFVFLMLSAFAVVLLLKPYLSYDKLKMSFIYLLIAATFANNAFFTVKLGFFSLFPYRVLLMIAAGLFLLELIKSNHHLEQWKQVHVKGILIFFSFWFCYGMISLLWVKSVTNGIKYLSLMGMGIFFVFLIVMYVQKMKRLLAFYYIWMVMTIFLMVLGFYNHFTLNHLPSSTLYEGPHYKQHYPTSVFFNQNDFATFLSISFFLYLAYFKNIKNVFLKVIGFLLALCSIYLIFLTGSRASLLGIMAGLALYVFLLLPHFFKKWAIIIGFACFISLATLYAGKISNIVYTLFLAPQATHDFSEPLPSNIARANLLKNAGHYLLDTYGFGVGAGNVSYYLEHQPLFDTDQVVEVHNWLIEIMANFGVIMMLSYLTMYIYLIIMLFRFHQRKLERRYKLLLEGLITALVSFLVSSISPSSVSNLYFHWVFLALVIATVNTFKAEGLEVSMLARSGEKLKNREKWL</sequence>
<reference evidence="7 8" key="1">
    <citation type="submission" date="2023-01" db="EMBL/GenBank/DDBJ databases">
        <title>Bacillus changyiensis sp. nov., isolated from a coastal deposit.</title>
        <authorList>
            <person name="Xiao G."/>
            <person name="Lai Q."/>
            <person name="Hu Z."/>
            <person name="Shao Z."/>
        </authorList>
    </citation>
    <scope>NUCLEOTIDE SEQUENCE [LARGE SCALE GENOMIC DNA]</scope>
    <source>
        <strain evidence="7 8">CLL-7-23</strain>
    </source>
</reference>
<comment type="caution">
    <text evidence="7">The sequence shown here is derived from an EMBL/GenBank/DDBJ whole genome shotgun (WGS) entry which is preliminary data.</text>
</comment>
<evidence type="ECO:0000313" key="8">
    <source>
        <dbReference type="Proteomes" id="UP001211894"/>
    </source>
</evidence>
<feature type="transmembrane region" description="Helical" evidence="5">
    <location>
        <begin position="148"/>
        <end position="169"/>
    </location>
</feature>
<dbReference type="NCBIfam" id="NF047675">
    <property type="entry name" value="TeichurnBiosyTuaE"/>
    <property type="match status" value="1"/>
</dbReference>
<dbReference type="PANTHER" id="PTHR37422">
    <property type="entry name" value="TEICHURONIC ACID BIOSYNTHESIS PROTEIN TUAE"/>
    <property type="match status" value="1"/>
</dbReference>
<accession>A0ABT4WZN2</accession>
<keyword evidence="8" id="KW-1185">Reference proteome</keyword>
<evidence type="ECO:0000259" key="6">
    <source>
        <dbReference type="Pfam" id="PF04932"/>
    </source>
</evidence>
<dbReference type="PANTHER" id="PTHR37422:SF23">
    <property type="entry name" value="TEICHURONIC ACID BIOSYNTHESIS PROTEIN TUAE"/>
    <property type="match status" value="1"/>
</dbReference>
<keyword evidence="3 5" id="KW-1133">Transmembrane helix</keyword>
<organism evidence="7 8">
    <name type="scientific">Bacillus changyiensis</name>
    <dbReference type="NCBI Taxonomy" id="3004103"/>
    <lineage>
        <taxon>Bacteria</taxon>
        <taxon>Bacillati</taxon>
        <taxon>Bacillota</taxon>
        <taxon>Bacilli</taxon>
        <taxon>Bacillales</taxon>
        <taxon>Bacillaceae</taxon>
        <taxon>Bacillus</taxon>
    </lineage>
</organism>
<dbReference type="RefSeq" id="WP_271339351.1">
    <property type="nucleotide sequence ID" value="NZ_JAQKAB010000001.1"/>
</dbReference>
<dbReference type="InterPro" id="IPR051533">
    <property type="entry name" value="WaaL-like"/>
</dbReference>
<feature type="transmembrane region" description="Helical" evidence="5">
    <location>
        <begin position="176"/>
        <end position="198"/>
    </location>
</feature>
<evidence type="ECO:0000256" key="2">
    <source>
        <dbReference type="ARBA" id="ARBA00022692"/>
    </source>
</evidence>
<evidence type="ECO:0000313" key="7">
    <source>
        <dbReference type="EMBL" id="MDA7025502.1"/>
    </source>
</evidence>
<dbReference type="EMBL" id="JAQKAB010000001">
    <property type="protein sequence ID" value="MDA7025502.1"/>
    <property type="molecule type" value="Genomic_DNA"/>
</dbReference>
<proteinExistence type="predicted"/>
<feature type="domain" description="O-antigen ligase-related" evidence="6">
    <location>
        <begin position="259"/>
        <end position="406"/>
    </location>
</feature>
<keyword evidence="4 5" id="KW-0472">Membrane</keyword>
<dbReference type="InterPro" id="IPR007016">
    <property type="entry name" value="O-antigen_ligase-rel_domated"/>
</dbReference>
<feature type="transmembrane region" description="Helical" evidence="5">
    <location>
        <begin position="431"/>
        <end position="450"/>
    </location>
</feature>
<comment type="subcellular location">
    <subcellularLocation>
        <location evidence="1">Membrane</location>
        <topology evidence="1">Multi-pass membrane protein</topology>
    </subcellularLocation>
</comment>
<evidence type="ECO:0000256" key="4">
    <source>
        <dbReference type="ARBA" id="ARBA00023136"/>
    </source>
</evidence>
<feature type="transmembrane region" description="Helical" evidence="5">
    <location>
        <begin position="394"/>
        <end position="419"/>
    </location>
</feature>
<evidence type="ECO:0000256" key="5">
    <source>
        <dbReference type="SAM" id="Phobius"/>
    </source>
</evidence>
<protein>
    <submittedName>
        <fullName evidence="7">O-antigen ligase family protein</fullName>
    </submittedName>
</protein>
<dbReference type="Pfam" id="PF04932">
    <property type="entry name" value="Wzy_C"/>
    <property type="match status" value="1"/>
</dbReference>
<gene>
    <name evidence="7" type="ORF">PJ311_02620</name>
</gene>
<feature type="transmembrane region" description="Helical" evidence="5">
    <location>
        <begin position="119"/>
        <end position="142"/>
    </location>
</feature>
<evidence type="ECO:0000256" key="1">
    <source>
        <dbReference type="ARBA" id="ARBA00004141"/>
    </source>
</evidence>
<feature type="transmembrane region" description="Helical" evidence="5">
    <location>
        <begin position="63"/>
        <end position="83"/>
    </location>
</feature>
<feature type="transmembrane region" description="Helical" evidence="5">
    <location>
        <begin position="298"/>
        <end position="316"/>
    </location>
</feature>
<feature type="transmembrane region" description="Helical" evidence="5">
    <location>
        <begin position="250"/>
        <end position="268"/>
    </location>
</feature>